<dbReference type="GO" id="GO:0046983">
    <property type="term" value="F:protein dimerization activity"/>
    <property type="evidence" value="ECO:0007669"/>
    <property type="project" value="InterPro"/>
</dbReference>
<sequence length="73" mass="8775">MVVKTLSSTRKYAQKVLRKYRSHRFHSAFDSYRRFKRILPRISRKDNISDLDVVLEAISYIQKLSERIFNKGI</sequence>
<dbReference type="SUPFAM" id="SSF47459">
    <property type="entry name" value="HLH, helix-loop-helix DNA-binding domain"/>
    <property type="match status" value="1"/>
</dbReference>
<dbReference type="InterPro" id="IPR036638">
    <property type="entry name" value="HLH_DNA-bd_sf"/>
</dbReference>
<name>A0A0K2U8F7_LEPSM</name>
<evidence type="ECO:0000313" key="1">
    <source>
        <dbReference type="EMBL" id="CDW34237.1"/>
    </source>
</evidence>
<dbReference type="EMBL" id="HACA01016876">
    <property type="protein sequence ID" value="CDW34237.1"/>
    <property type="molecule type" value="Transcribed_RNA"/>
</dbReference>
<proteinExistence type="predicted"/>
<accession>A0A0K2U8F7</accession>
<reference evidence="1" key="1">
    <citation type="submission" date="2014-05" db="EMBL/GenBank/DDBJ databases">
        <authorList>
            <person name="Chronopoulou M."/>
        </authorList>
    </citation>
    <scope>NUCLEOTIDE SEQUENCE</scope>
    <source>
        <tissue evidence="1">Whole organism</tissue>
    </source>
</reference>
<organism evidence="1">
    <name type="scientific">Lepeophtheirus salmonis</name>
    <name type="common">Salmon louse</name>
    <name type="synonym">Caligus salmonis</name>
    <dbReference type="NCBI Taxonomy" id="72036"/>
    <lineage>
        <taxon>Eukaryota</taxon>
        <taxon>Metazoa</taxon>
        <taxon>Ecdysozoa</taxon>
        <taxon>Arthropoda</taxon>
        <taxon>Crustacea</taxon>
        <taxon>Multicrustacea</taxon>
        <taxon>Hexanauplia</taxon>
        <taxon>Copepoda</taxon>
        <taxon>Siphonostomatoida</taxon>
        <taxon>Caligidae</taxon>
        <taxon>Lepeophtheirus</taxon>
    </lineage>
</organism>
<dbReference type="AlphaFoldDB" id="A0A0K2U8F7"/>
<evidence type="ECO:0008006" key="2">
    <source>
        <dbReference type="Google" id="ProtNLM"/>
    </source>
</evidence>
<protein>
    <recommendedName>
        <fullName evidence="2">BHLH domain-containing protein</fullName>
    </recommendedName>
</protein>